<organism evidence="1 2">
    <name type="scientific">Pseudarthrobacter siccitolerans</name>
    <dbReference type="NCBI Taxonomy" id="861266"/>
    <lineage>
        <taxon>Bacteria</taxon>
        <taxon>Bacillati</taxon>
        <taxon>Actinomycetota</taxon>
        <taxon>Actinomycetes</taxon>
        <taxon>Micrococcales</taxon>
        <taxon>Micrococcaceae</taxon>
        <taxon>Pseudarthrobacter</taxon>
    </lineage>
</organism>
<dbReference type="RefSeq" id="WP_306633650.1">
    <property type="nucleotide sequence ID" value="NZ_JAUSXB010000001.1"/>
</dbReference>
<evidence type="ECO:0008006" key="3">
    <source>
        <dbReference type="Google" id="ProtNLM"/>
    </source>
</evidence>
<dbReference type="Proteomes" id="UP001236806">
    <property type="component" value="Unassembled WGS sequence"/>
</dbReference>
<dbReference type="EMBL" id="JAUSXB010000001">
    <property type="protein sequence ID" value="MDQ0672939.1"/>
    <property type="molecule type" value="Genomic_DNA"/>
</dbReference>
<evidence type="ECO:0000313" key="2">
    <source>
        <dbReference type="Proteomes" id="UP001236806"/>
    </source>
</evidence>
<proteinExistence type="predicted"/>
<comment type="caution">
    <text evidence="1">The sequence shown here is derived from an EMBL/GenBank/DDBJ whole genome shotgun (WGS) entry which is preliminary data.</text>
</comment>
<keyword evidence="2" id="KW-1185">Reference proteome</keyword>
<name>A0ABU0PG46_9MICC</name>
<evidence type="ECO:0000313" key="1">
    <source>
        <dbReference type="EMBL" id="MDQ0672939.1"/>
    </source>
</evidence>
<gene>
    <name evidence="1" type="ORF">QFZ36_000500</name>
</gene>
<protein>
    <recommendedName>
        <fullName evidence="3">DUF3168 domain-containing protein</fullName>
    </recommendedName>
</protein>
<reference evidence="1 2" key="1">
    <citation type="submission" date="2023-07" db="EMBL/GenBank/DDBJ databases">
        <title>Comparative genomics of wheat-associated soil bacteria to identify genetic determinants of phenazine resistance.</title>
        <authorList>
            <person name="Mouncey N."/>
        </authorList>
    </citation>
    <scope>NUCLEOTIDE SEQUENCE [LARGE SCALE GENOMIC DNA]</scope>
    <source>
        <strain evidence="1 2">W1I3</strain>
    </source>
</reference>
<sequence>MSNLSTISNEIKTIVEGVQQSGSAAFTEVVEYPTNEFEGYPAASVVPTAVESTVFTSTQNQRAYGFMVELYYNVDQNNWASAFDIMRDLVDAVLDALDQSEDLNASCDFLKAVPMEWTLQEAGQGLVLATEIRLAAVKDVDVR</sequence>
<accession>A0ABU0PG46</accession>